<dbReference type="PIRSF" id="PIRSF006060">
    <property type="entry name" value="AA_transporter"/>
    <property type="match status" value="1"/>
</dbReference>
<feature type="transmembrane region" description="Helical" evidence="7">
    <location>
        <begin position="204"/>
        <end position="224"/>
    </location>
</feature>
<accession>A0A1G5S2X9</accession>
<feature type="transmembrane region" description="Helical" evidence="7">
    <location>
        <begin position="437"/>
        <end position="453"/>
    </location>
</feature>
<dbReference type="PANTHER" id="PTHR42770:SF7">
    <property type="entry name" value="MEMBRANE PROTEIN"/>
    <property type="match status" value="1"/>
</dbReference>
<dbReference type="GO" id="GO:0005886">
    <property type="term" value="C:plasma membrane"/>
    <property type="evidence" value="ECO:0007669"/>
    <property type="project" value="UniProtKB-SubCell"/>
</dbReference>
<evidence type="ECO:0000256" key="4">
    <source>
        <dbReference type="ARBA" id="ARBA00022989"/>
    </source>
</evidence>
<keyword evidence="9" id="KW-1185">Reference proteome</keyword>
<feature type="transmembrane region" description="Helical" evidence="7">
    <location>
        <begin position="14"/>
        <end position="35"/>
    </location>
</feature>
<feature type="transmembrane region" description="Helical" evidence="7">
    <location>
        <begin position="296"/>
        <end position="321"/>
    </location>
</feature>
<feature type="transmembrane region" description="Helical" evidence="7">
    <location>
        <begin position="245"/>
        <end position="267"/>
    </location>
</feature>
<evidence type="ECO:0000256" key="3">
    <source>
        <dbReference type="ARBA" id="ARBA00022692"/>
    </source>
</evidence>
<keyword evidence="3 7" id="KW-0812">Transmembrane</keyword>
<dbReference type="PANTHER" id="PTHR42770">
    <property type="entry name" value="AMINO ACID TRANSPORTER-RELATED"/>
    <property type="match status" value="1"/>
</dbReference>
<proteinExistence type="predicted"/>
<keyword evidence="4 7" id="KW-1133">Transmembrane helix</keyword>
<feature type="compositionally biased region" description="Basic and acidic residues" evidence="6">
    <location>
        <begin position="469"/>
        <end position="479"/>
    </location>
</feature>
<keyword evidence="2" id="KW-1003">Cell membrane</keyword>
<feature type="transmembrane region" description="Helical" evidence="7">
    <location>
        <begin position="142"/>
        <end position="160"/>
    </location>
</feature>
<evidence type="ECO:0000256" key="6">
    <source>
        <dbReference type="SAM" id="MobiDB-lite"/>
    </source>
</evidence>
<feature type="transmembrane region" description="Helical" evidence="7">
    <location>
        <begin position="88"/>
        <end position="107"/>
    </location>
</feature>
<dbReference type="Pfam" id="PF13520">
    <property type="entry name" value="AA_permease_2"/>
    <property type="match status" value="1"/>
</dbReference>
<feature type="transmembrane region" description="Helical" evidence="7">
    <location>
        <begin position="172"/>
        <end position="192"/>
    </location>
</feature>
<feature type="region of interest" description="Disordered" evidence="6">
    <location>
        <begin position="457"/>
        <end position="479"/>
    </location>
</feature>
<dbReference type="AlphaFoldDB" id="A0A1G5S2X9"/>
<dbReference type="OrthoDB" id="1806975at2"/>
<dbReference type="RefSeq" id="WP_092591082.1">
    <property type="nucleotide sequence ID" value="NZ_FMWL01000009.1"/>
</dbReference>
<feature type="transmembrane region" description="Helical" evidence="7">
    <location>
        <begin position="406"/>
        <end position="425"/>
    </location>
</feature>
<dbReference type="InterPro" id="IPR050367">
    <property type="entry name" value="APC_superfamily"/>
</dbReference>
<evidence type="ECO:0000313" key="8">
    <source>
        <dbReference type="EMBL" id="SCZ79919.1"/>
    </source>
</evidence>
<feature type="transmembrane region" description="Helical" evidence="7">
    <location>
        <begin position="367"/>
        <end position="385"/>
    </location>
</feature>
<evidence type="ECO:0000313" key="9">
    <source>
        <dbReference type="Proteomes" id="UP000199208"/>
    </source>
</evidence>
<dbReference type="EMBL" id="FMWL01000009">
    <property type="protein sequence ID" value="SCZ79919.1"/>
    <property type="molecule type" value="Genomic_DNA"/>
</dbReference>
<evidence type="ECO:0000256" key="7">
    <source>
        <dbReference type="SAM" id="Phobius"/>
    </source>
</evidence>
<reference evidence="8 9" key="1">
    <citation type="submission" date="2016-10" db="EMBL/GenBank/DDBJ databases">
        <authorList>
            <person name="de Groot N.N."/>
        </authorList>
    </citation>
    <scope>NUCLEOTIDE SEQUENCE [LARGE SCALE GENOMIC DNA]</scope>
    <source>
        <strain evidence="8 9">DSM 2784</strain>
    </source>
</reference>
<feature type="transmembrane region" description="Helical" evidence="7">
    <location>
        <begin position="342"/>
        <end position="361"/>
    </location>
</feature>
<comment type="subcellular location">
    <subcellularLocation>
        <location evidence="1">Cell membrane</location>
        <topology evidence="1">Multi-pass membrane protein</topology>
    </subcellularLocation>
</comment>
<dbReference type="STRING" id="1120920.SAMN03080599_02013"/>
<protein>
    <submittedName>
        <fullName evidence="8">Amino acid transporter</fullName>
    </submittedName>
</protein>
<dbReference type="GO" id="GO:0022857">
    <property type="term" value="F:transmembrane transporter activity"/>
    <property type="evidence" value="ECO:0007669"/>
    <property type="project" value="InterPro"/>
</dbReference>
<dbReference type="Proteomes" id="UP000199208">
    <property type="component" value="Unassembled WGS sequence"/>
</dbReference>
<dbReference type="InterPro" id="IPR002293">
    <property type="entry name" value="AA/rel_permease1"/>
</dbReference>
<gene>
    <name evidence="8" type="ORF">SAMN03080599_02013</name>
</gene>
<evidence type="ECO:0000256" key="2">
    <source>
        <dbReference type="ARBA" id="ARBA00022475"/>
    </source>
</evidence>
<evidence type="ECO:0000256" key="5">
    <source>
        <dbReference type="ARBA" id="ARBA00023136"/>
    </source>
</evidence>
<organism evidence="8 9">
    <name type="scientific">Acidaminobacter hydrogenoformans DSM 2784</name>
    <dbReference type="NCBI Taxonomy" id="1120920"/>
    <lineage>
        <taxon>Bacteria</taxon>
        <taxon>Bacillati</taxon>
        <taxon>Bacillota</taxon>
        <taxon>Clostridia</taxon>
        <taxon>Peptostreptococcales</taxon>
        <taxon>Acidaminobacteraceae</taxon>
        <taxon>Acidaminobacter</taxon>
    </lineage>
</organism>
<feature type="transmembrane region" description="Helical" evidence="7">
    <location>
        <begin position="47"/>
        <end position="68"/>
    </location>
</feature>
<keyword evidence="5 7" id="KW-0472">Membrane</keyword>
<evidence type="ECO:0000256" key="1">
    <source>
        <dbReference type="ARBA" id="ARBA00004651"/>
    </source>
</evidence>
<dbReference type="Gene3D" id="1.20.1740.10">
    <property type="entry name" value="Amino acid/polyamine transporter I"/>
    <property type="match status" value="1"/>
</dbReference>
<sequence length="479" mass="51204">MNHNEVPIKLERTIGFAGFLGMGIGCVFGSSWLLMTGIWMDASGGPLNALLAFIVGLIMILVMASSYTRIMPLFPEGGGEMRYAGRAFGQRAALIAGWSGFLVNSVICAWQTLAISKMLNVLFLSLEGHSILYAVGGQPVTLWSVLIGLALVSSIAWTQYRGTKFFARVQVALMAVVITMVVGAFVAGLVFFDPQNLVPLSIKPAFDGTVSLLVLLPFSIAGWENISKGVEEASVSLSVKRIGQAMLLSIIISTLLYGALLFLQAGLMPWQKMTSTAIPFSDSLVRLTGVPAFKGMLLSAAVFNIMGVFNGMFFGAVRSLYALGKAGLIPRSFALVHPVYKTPVNAILFVALVTGITPFVGGALFSSLVNVAAFFYIILWGSTVFSVHQLRKGASDGQLQSPSARVLDCLGIGVVLFLALAMLLPSSPGALRWPSEYLLLTLLIGSGFLFYARRPKNKSCPGKKAAGSFDERRRGDCSA</sequence>
<name>A0A1G5S2X9_9FIRM</name>